<evidence type="ECO:0000313" key="4">
    <source>
        <dbReference type="Proteomes" id="UP001303532"/>
    </source>
</evidence>
<dbReference type="InterPro" id="IPR005646">
    <property type="entry name" value="FapA"/>
</dbReference>
<dbReference type="InterPro" id="IPR046865">
    <property type="entry name" value="FapA_b_solenoid"/>
</dbReference>
<evidence type="ECO:0000313" key="3">
    <source>
        <dbReference type="EMBL" id="WOV85591.1"/>
    </source>
</evidence>
<keyword evidence="1" id="KW-0175">Coiled coil</keyword>
<evidence type="ECO:0000256" key="1">
    <source>
        <dbReference type="SAM" id="Coils"/>
    </source>
</evidence>
<accession>A0ABZ0KZB3</accession>
<dbReference type="RefSeq" id="WP_323693190.1">
    <property type="nucleotide sequence ID" value="NZ_CP116341.1"/>
</dbReference>
<dbReference type="Proteomes" id="UP001303532">
    <property type="component" value="Chromosome"/>
</dbReference>
<sequence>MLFENDYITLTRSENIILMHTKKSGFPIKSFDKITQELPRLKITSFPELRRALSTEGNEGEIASYASEIEISISLDKMKAEAEIYLTSEEIEEQRQELPMLIAEALKSKGIRPGQTEINWNAIKTKQSIVVAEGIAPVKGDDAVITYIEVPERRPVIREDGSADYYEMNFVTPIKKGDWLGEKIPPQEGINGFDIFGNEIPSKKGLDNKLYYDRKSVEEVEEDGKIVLRAVHGGVLEFENGVVGIGQQLLINGDVGPETGSITFDGTVVISGTVLAGYSVNATGDISVGAKEGVTNAKEVRSEQADVYIKGGVFGGGTTVIEAKGSIFIKHANECSLFAQTVQVGSYLLGSQVIADFVYVDRHKGRIIGGNIEGKYRIECAVAGNRHERVTELCAKGIDKEALHIDVQKMAQSIKNLQKQITQLENHVEPLEKVVTSLVGAQREAYDKIQDTLKTSREEVFVLDQAIQANLHTMKTAVPPQIEITHVANPGVCIQIGSKTSTIDSSTKGVFEMIDGVLNI</sequence>
<organism evidence="3 4">
    <name type="scientific">Sporosarcina jeotgali</name>
    <dbReference type="NCBI Taxonomy" id="3020056"/>
    <lineage>
        <taxon>Bacteria</taxon>
        <taxon>Bacillati</taxon>
        <taxon>Bacillota</taxon>
        <taxon>Bacilli</taxon>
        <taxon>Bacillales</taxon>
        <taxon>Caryophanaceae</taxon>
        <taxon>Sporosarcina</taxon>
    </lineage>
</organism>
<proteinExistence type="predicted"/>
<dbReference type="Pfam" id="PF20250">
    <property type="entry name" value="FapA_N"/>
    <property type="match status" value="1"/>
</dbReference>
<keyword evidence="4" id="KW-1185">Reference proteome</keyword>
<dbReference type="PANTHER" id="PTHR38032:SF1">
    <property type="entry name" value="RNA-BINDING PROTEIN KHPB N-TERMINAL DOMAIN-CONTAINING PROTEIN"/>
    <property type="match status" value="1"/>
</dbReference>
<feature type="domain" description="Flagellar Assembly Protein A N-terminal region" evidence="2">
    <location>
        <begin position="69"/>
        <end position="240"/>
    </location>
</feature>
<dbReference type="Pfam" id="PF03961">
    <property type="entry name" value="FapA"/>
    <property type="match status" value="1"/>
</dbReference>
<dbReference type="EMBL" id="CP116341">
    <property type="protein sequence ID" value="WOV85591.1"/>
    <property type="molecule type" value="Genomic_DNA"/>
</dbReference>
<gene>
    <name evidence="3" type="ORF">PGH26_06555</name>
</gene>
<name>A0ABZ0KZB3_9BACL</name>
<reference evidence="3 4" key="1">
    <citation type="submission" date="2023-01" db="EMBL/GenBank/DDBJ databases">
        <title>Sporosarcina sp. nov., isolated from Korean tranditional fermented seafood 'Jeotgal'.</title>
        <authorList>
            <person name="Yang A.-I."/>
        </authorList>
    </citation>
    <scope>NUCLEOTIDE SEQUENCE [LARGE SCALE GENOMIC DNA]</scope>
    <source>
        <strain evidence="3 4">B2O-1</strain>
    </source>
</reference>
<feature type="coiled-coil region" evidence="1">
    <location>
        <begin position="400"/>
        <end position="434"/>
    </location>
</feature>
<evidence type="ECO:0000259" key="2">
    <source>
        <dbReference type="Pfam" id="PF20250"/>
    </source>
</evidence>
<dbReference type="InterPro" id="IPR046866">
    <property type="entry name" value="FapA_N"/>
</dbReference>
<dbReference type="PANTHER" id="PTHR38032">
    <property type="entry name" value="POLYMERASE-RELATED"/>
    <property type="match status" value="1"/>
</dbReference>
<protein>
    <submittedName>
        <fullName evidence="3">FapA family protein</fullName>
    </submittedName>
</protein>